<protein>
    <submittedName>
        <fullName evidence="2">Uncharacterized protein</fullName>
    </submittedName>
</protein>
<evidence type="ECO:0000313" key="3">
    <source>
        <dbReference type="Proteomes" id="UP000324800"/>
    </source>
</evidence>
<organism evidence="2 3">
    <name type="scientific">Streblomastix strix</name>
    <dbReference type="NCBI Taxonomy" id="222440"/>
    <lineage>
        <taxon>Eukaryota</taxon>
        <taxon>Metamonada</taxon>
        <taxon>Preaxostyla</taxon>
        <taxon>Oxymonadida</taxon>
        <taxon>Streblomastigidae</taxon>
        <taxon>Streblomastix</taxon>
    </lineage>
</organism>
<evidence type="ECO:0000256" key="1">
    <source>
        <dbReference type="SAM" id="MobiDB-lite"/>
    </source>
</evidence>
<gene>
    <name evidence="2" type="ORF">EZS28_015804</name>
</gene>
<feature type="region of interest" description="Disordered" evidence="1">
    <location>
        <begin position="192"/>
        <end position="214"/>
    </location>
</feature>
<comment type="caution">
    <text evidence="2">The sequence shown here is derived from an EMBL/GenBank/DDBJ whole genome shotgun (WGS) entry which is preliminary data.</text>
</comment>
<reference evidence="2 3" key="1">
    <citation type="submission" date="2019-03" db="EMBL/GenBank/DDBJ databases">
        <title>Single cell metagenomics reveals metabolic interactions within the superorganism composed of flagellate Streblomastix strix and complex community of Bacteroidetes bacteria on its surface.</title>
        <authorList>
            <person name="Treitli S.C."/>
            <person name="Kolisko M."/>
            <person name="Husnik F."/>
            <person name="Keeling P."/>
            <person name="Hampl V."/>
        </authorList>
    </citation>
    <scope>NUCLEOTIDE SEQUENCE [LARGE SCALE GENOMIC DNA]</scope>
    <source>
        <strain evidence="2">ST1C</strain>
    </source>
</reference>
<proteinExistence type="predicted"/>
<dbReference type="EMBL" id="SNRW01003890">
    <property type="protein sequence ID" value="KAA6388671.1"/>
    <property type="molecule type" value="Genomic_DNA"/>
</dbReference>
<dbReference type="Proteomes" id="UP000324800">
    <property type="component" value="Unassembled WGS sequence"/>
</dbReference>
<dbReference type="AlphaFoldDB" id="A0A5J4W150"/>
<name>A0A5J4W150_9EUKA</name>
<evidence type="ECO:0000313" key="2">
    <source>
        <dbReference type="EMBL" id="KAA6388671.1"/>
    </source>
</evidence>
<accession>A0A5J4W150</accession>
<sequence length="214" mass="24807">MTIAIVYFTLLMMKKFETHSGYRDCMQAQRHKSKQDVHQKVKEKHMQFQVSDEAANLRTSERSNKKVASRLVGSRIDQKLKDQDALIPEIDEDHFKVFRERSRVDLIPFSIVMLSRSVDGERSPQIGELVRNIIVAQWTGIMVIEQILKKCNDEAAKLMLDKFELVSRATDKAQQLRKQNINFSSDQFSYYRSPVSAAPSPKDKKLGKRINQFT</sequence>